<feature type="domain" description="TTI1 N-terminal TPR" evidence="2">
    <location>
        <begin position="25"/>
        <end position="400"/>
    </location>
</feature>
<proteinExistence type="predicted"/>
<dbReference type="RefSeq" id="XP_020076749.1">
    <property type="nucleotide sequence ID" value="XM_020219283.1"/>
</dbReference>
<dbReference type="PANTHER" id="PTHR18460:SF3">
    <property type="entry name" value="TELO2-INTERACTING PROTEIN 1 HOMOLOG"/>
    <property type="match status" value="1"/>
</dbReference>
<feature type="domain" description="TTI1 C-terminal TPR" evidence="3">
    <location>
        <begin position="969"/>
        <end position="1078"/>
    </location>
</feature>
<dbReference type="InterPro" id="IPR057566">
    <property type="entry name" value="TPR_TTI1_N"/>
</dbReference>
<protein>
    <recommendedName>
        <fullName evidence="6">TEL2-interacting protein 1</fullName>
    </recommendedName>
</protein>
<dbReference type="Pfam" id="PF24181">
    <property type="entry name" value="TPR_TTI1_C"/>
    <property type="match status" value="1"/>
</dbReference>
<dbReference type="Pfam" id="PF21547">
    <property type="entry name" value="TTI1"/>
    <property type="match status" value="1"/>
</dbReference>
<dbReference type="EMBL" id="KV454540">
    <property type="protein sequence ID" value="ODV67682.1"/>
    <property type="molecule type" value="Genomic_DNA"/>
</dbReference>
<keyword evidence="5" id="KW-1185">Reference proteome</keyword>
<dbReference type="GO" id="GO:0005737">
    <property type="term" value="C:cytoplasm"/>
    <property type="evidence" value="ECO:0007669"/>
    <property type="project" value="TreeGrafter"/>
</dbReference>
<evidence type="ECO:0008006" key="6">
    <source>
        <dbReference type="Google" id="ProtNLM"/>
    </source>
</evidence>
<feature type="compositionally biased region" description="Acidic residues" evidence="1">
    <location>
        <begin position="986"/>
        <end position="997"/>
    </location>
</feature>
<evidence type="ECO:0000259" key="3">
    <source>
        <dbReference type="Pfam" id="PF24181"/>
    </source>
</evidence>
<dbReference type="PANTHER" id="PTHR18460">
    <property type="entry name" value="TEL2 INTERACTING PROTEIN 1 TTI1 FAMILY MEMBER"/>
    <property type="match status" value="1"/>
</dbReference>
<evidence type="ECO:0000313" key="4">
    <source>
        <dbReference type="EMBL" id="ODV67682.1"/>
    </source>
</evidence>
<evidence type="ECO:0000256" key="1">
    <source>
        <dbReference type="SAM" id="MobiDB-lite"/>
    </source>
</evidence>
<dbReference type="STRING" id="984485.A0A1E4RK75"/>
<reference evidence="5" key="1">
    <citation type="submission" date="2016-05" db="EMBL/GenBank/DDBJ databases">
        <title>Comparative genomics of biotechnologically important yeasts.</title>
        <authorList>
            <consortium name="DOE Joint Genome Institute"/>
            <person name="Riley R."/>
            <person name="Haridas S."/>
            <person name="Wolfe K.H."/>
            <person name="Lopes M.R."/>
            <person name="Hittinger C.T."/>
            <person name="Goker M."/>
            <person name="Salamov A."/>
            <person name="Wisecaver J."/>
            <person name="Long T.M."/>
            <person name="Aerts A.L."/>
            <person name="Barry K."/>
            <person name="Choi C."/>
            <person name="Clum A."/>
            <person name="Coughlan A.Y."/>
            <person name="Deshpande S."/>
            <person name="Douglass A.P."/>
            <person name="Hanson S.J."/>
            <person name="Klenk H.-P."/>
            <person name="Labutti K."/>
            <person name="Lapidus A."/>
            <person name="Lindquist E."/>
            <person name="Lipzen A."/>
            <person name="Meier-Kolthoff J.P."/>
            <person name="Ohm R.A."/>
            <person name="Otillar R.P."/>
            <person name="Pangilinan J."/>
            <person name="Peng Y."/>
            <person name="Rokas A."/>
            <person name="Rosa C.A."/>
            <person name="Scheuner C."/>
            <person name="Sibirny A.A."/>
            <person name="Slot J.C."/>
            <person name="Stielow J.B."/>
            <person name="Sun H."/>
            <person name="Kurtzman C.P."/>
            <person name="Blackwell M."/>
            <person name="Grigoriev I.V."/>
            <person name="Jeffries T.W."/>
        </authorList>
    </citation>
    <scope>NUCLEOTIDE SEQUENCE [LARGE SCALE GENOMIC DNA]</scope>
    <source>
        <strain evidence="5">NRRL Y-1933</strain>
    </source>
</reference>
<dbReference type="PIRSF" id="PIRSF005250">
    <property type="entry name" value="UCP005250"/>
    <property type="match status" value="1"/>
</dbReference>
<gene>
    <name evidence="4" type="ORF">HYPBUDRAFT_122357</name>
</gene>
<name>A0A1E4RK75_9ASCO</name>
<feature type="region of interest" description="Disordered" evidence="1">
    <location>
        <begin position="977"/>
        <end position="1013"/>
    </location>
</feature>
<dbReference type="InterPro" id="IPR052587">
    <property type="entry name" value="TELO2-interacting_protein_1"/>
</dbReference>
<dbReference type="InterPro" id="IPR016441">
    <property type="entry name" value="Tti1"/>
</dbReference>
<dbReference type="InterPro" id="IPR057567">
    <property type="entry name" value="TPR_TTI1_C"/>
</dbReference>
<dbReference type="InterPro" id="IPR049362">
    <property type="entry name" value="TTI1_rpt"/>
</dbReference>
<dbReference type="Pfam" id="PF24173">
    <property type="entry name" value="TPR_TTI1_N"/>
    <property type="match status" value="1"/>
</dbReference>
<dbReference type="GeneID" id="30993833"/>
<accession>A0A1E4RK75</accession>
<evidence type="ECO:0000259" key="2">
    <source>
        <dbReference type="Pfam" id="PF24173"/>
    </source>
</evidence>
<evidence type="ECO:0000313" key="5">
    <source>
        <dbReference type="Proteomes" id="UP000095085"/>
    </source>
</evidence>
<dbReference type="Proteomes" id="UP000095085">
    <property type="component" value="Unassembled WGS sequence"/>
</dbReference>
<organism evidence="4 5">
    <name type="scientific">Hyphopichia burtonii NRRL Y-1933</name>
    <dbReference type="NCBI Taxonomy" id="984485"/>
    <lineage>
        <taxon>Eukaryota</taxon>
        <taxon>Fungi</taxon>
        <taxon>Dikarya</taxon>
        <taxon>Ascomycota</taxon>
        <taxon>Saccharomycotina</taxon>
        <taxon>Pichiomycetes</taxon>
        <taxon>Debaryomycetaceae</taxon>
        <taxon>Hyphopichia</taxon>
    </lineage>
</organism>
<dbReference type="AlphaFoldDB" id="A0A1E4RK75"/>
<sequence>MASLDLAVRLNEQQNAERRLSLLLFSEIKPYCIELSEISLLPSSIFKADNPKLISAISKVKSVLETHCELNSRNGPYRLSSNMADYIFFPISNLLQKPSLSDAVTSHVLYIIGFLTENCWSYDPKVILIDQLFPIAIYLCGGNNNKSSGINNKDFTFKQSTVYCLSRIWKSLPSDYFKKADAKRLSLLADSTTILLDVISSFNHQTLSQDQTKTIVTALDALENTYSANVSPEQSSYVFPGITSKIINFATTVKSPHFSIIVSVLKILRELIVKVFSDTSLDVQFQEPENLKAQLKDFNKIWEDNGNQDTLSLEKQPQIKISIKDSKNHHRTDSWLRATSTQLKISLTILFKSLLLLSTNKSKIKNRPQLLEEFVLFNKVIIHHCFYVLFDLIPLTLDVLSLAIVASLADDSSNDIQHSNEEEYVELFTRVYTNSNFVDDEKLGLLYSQIEFKIKDLVSEKLSLVLFSTDDEKIAAYISSMKLHFALIYSISKTLKRFQSQLENLILNFITTLKEELINNYIWNNKKRKRANKSELLALLTGSKTSDDPNNKLDDIELPPHINAKQLTKLNKKSTNNAPENRQNYSMNLALLAHKWELGENLHKEVAIQSNYLKDLYSTKIESMIIELIKFLAELTIQEGNYHQMVTILLDNNGEDLDISDPINTLNRAMSLWMANNVLKSSKIKNHMLEFQTDSTFDINEFIDFHDETSKDTQASDNEIIADPSELLYLVMAKSQELIDAASESGVLDNEEIDLSAQVNANKVYEFSYAAAIDSIGSLSRHMDFQLFQTDYLIDYLFPLVEALTFNSHPLVQQHATNALKSISNNYYEGSLKAMIMDNLDYLIDSISLKLSVASSLTPTLPAILFVILKISGIDLLLNNQLQDLISHMFILIDSYHGYSILVEGFFIVFGEITRQVHDYYLKDHHALRGQEPKSKYHPWGLLNLEQVLNMIDDSGKLIQTLDDEYDSSKEYFKRKKPGVPFSQESDSDDDSDDNSDTESGTKGDDEDEESQWTSTIPKGIYLSIQQIFNYGFRLLSHPSMSLKLQILKTLKSVYPILSTNYLLLMPLIAQNWPILLTLISGSFNLSPIDSSNRVDHIQTQNLIIPSLELVIEIIEEDGKQEQPFLGSKFLEAWNFLSRQSRVLPLLTGKPRLSLKELDESGLTSYNPKMLQLYVRFLIKGLKNYERRIPDLVSYDIVRVCFNIGIPKDEETTKDIQNNIYVVK</sequence>
<dbReference type="OrthoDB" id="6781668at2759"/>
<feature type="non-terminal residue" evidence="4">
    <location>
        <position position="1224"/>
    </location>
</feature>